<dbReference type="PANTHER" id="PTHR42791:SF1">
    <property type="entry name" value="N-ACETYLTRANSFERASE DOMAIN-CONTAINING PROTEIN"/>
    <property type="match status" value="1"/>
</dbReference>
<dbReference type="SUPFAM" id="SSF55729">
    <property type="entry name" value="Acyl-CoA N-acyltransferases (Nat)"/>
    <property type="match status" value="1"/>
</dbReference>
<dbReference type="STRING" id="29422.Lbru_1295"/>
<dbReference type="Pfam" id="PF13508">
    <property type="entry name" value="Acetyltransf_7"/>
    <property type="match status" value="1"/>
</dbReference>
<feature type="domain" description="N-acetyltransferase" evidence="1">
    <location>
        <begin position="70"/>
        <end position="201"/>
    </location>
</feature>
<reference evidence="2 3" key="1">
    <citation type="submission" date="2015-11" db="EMBL/GenBank/DDBJ databases">
        <title>Genomic analysis of 38 Legionella species identifies large and diverse effector repertoires.</title>
        <authorList>
            <person name="Burstein D."/>
            <person name="Amaro F."/>
            <person name="Zusman T."/>
            <person name="Lifshitz Z."/>
            <person name="Cohen O."/>
            <person name="Gilbert J.A."/>
            <person name="Pupko T."/>
            <person name="Shuman H.A."/>
            <person name="Segal G."/>
        </authorList>
    </citation>
    <scope>NUCLEOTIDE SEQUENCE [LARGE SCALE GENOMIC DNA]</scope>
    <source>
        <strain evidence="2 3">ATCC 43878</strain>
    </source>
</reference>
<dbReference type="InterPro" id="IPR000182">
    <property type="entry name" value="GNAT_dom"/>
</dbReference>
<dbReference type="CDD" id="cd04301">
    <property type="entry name" value="NAT_SF"/>
    <property type="match status" value="1"/>
</dbReference>
<comment type="caution">
    <text evidence="2">The sequence shown here is derived from an EMBL/GenBank/DDBJ whole genome shotgun (WGS) entry which is preliminary data.</text>
</comment>
<dbReference type="InterPro" id="IPR052523">
    <property type="entry name" value="Trichothecene_AcTrans"/>
</dbReference>
<name>A0A0W0SNZ0_9GAMM</name>
<evidence type="ECO:0000313" key="3">
    <source>
        <dbReference type="Proteomes" id="UP000054742"/>
    </source>
</evidence>
<dbReference type="PANTHER" id="PTHR42791">
    <property type="entry name" value="GNAT FAMILY ACETYLTRANSFERASE"/>
    <property type="match status" value="1"/>
</dbReference>
<evidence type="ECO:0000313" key="2">
    <source>
        <dbReference type="EMBL" id="KTC85080.1"/>
    </source>
</evidence>
<dbReference type="GO" id="GO:0016747">
    <property type="term" value="F:acyltransferase activity, transferring groups other than amino-acyl groups"/>
    <property type="evidence" value="ECO:0007669"/>
    <property type="project" value="InterPro"/>
</dbReference>
<dbReference type="PROSITE" id="PS51186">
    <property type="entry name" value="GNAT"/>
    <property type="match status" value="1"/>
</dbReference>
<sequence length="201" mass="23101">MSEIIQIHDLQPSELEEAASILTKAFAKDPVMCWIFGDNYQQGAQAMFYAITQYCMLYGKAFCTAELEAVAIRKLPSDRKFSWWKGLRSGFFTLPKRMGNEAFKRLMVLDELTQKERQKQMGNRLFWYCWCLASQPEQQGKGFGTALMNHTFNLAKQSGLPCYLETATLKNQALYEKNGFVKLSEFTLPNSDVNVISMLRE</sequence>
<dbReference type="OrthoDB" id="7057833at2"/>
<dbReference type="PATRIC" id="fig|29422.6.peg.1372"/>
<protein>
    <submittedName>
        <fullName evidence="2">Acetyltransferase (GNAT) family protein</fullName>
    </submittedName>
</protein>
<keyword evidence="2" id="KW-0808">Transferase</keyword>
<proteinExistence type="predicted"/>
<accession>A0A0W0SNZ0</accession>
<dbReference type="Proteomes" id="UP000054742">
    <property type="component" value="Unassembled WGS sequence"/>
</dbReference>
<dbReference type="AlphaFoldDB" id="A0A0W0SNZ0"/>
<keyword evidence="3" id="KW-1185">Reference proteome</keyword>
<gene>
    <name evidence="2" type="ORF">Lbru_1295</name>
</gene>
<dbReference type="RefSeq" id="WP_058441363.1">
    <property type="nucleotide sequence ID" value="NZ_CAAAHU010000006.1"/>
</dbReference>
<evidence type="ECO:0000259" key="1">
    <source>
        <dbReference type="PROSITE" id="PS51186"/>
    </source>
</evidence>
<dbReference type="EMBL" id="LNXV01000008">
    <property type="protein sequence ID" value="KTC85080.1"/>
    <property type="molecule type" value="Genomic_DNA"/>
</dbReference>
<dbReference type="InterPro" id="IPR016181">
    <property type="entry name" value="Acyl_CoA_acyltransferase"/>
</dbReference>
<dbReference type="Gene3D" id="3.40.630.30">
    <property type="match status" value="1"/>
</dbReference>
<organism evidence="2 3">
    <name type="scientific">Legionella brunensis</name>
    <dbReference type="NCBI Taxonomy" id="29422"/>
    <lineage>
        <taxon>Bacteria</taxon>
        <taxon>Pseudomonadati</taxon>
        <taxon>Pseudomonadota</taxon>
        <taxon>Gammaproteobacteria</taxon>
        <taxon>Legionellales</taxon>
        <taxon>Legionellaceae</taxon>
        <taxon>Legionella</taxon>
    </lineage>
</organism>